<gene>
    <name evidence="18" type="ORF">C0Q70_02276</name>
</gene>
<dbReference type="GO" id="GO:0016020">
    <property type="term" value="C:membrane"/>
    <property type="evidence" value="ECO:0007669"/>
    <property type="project" value="UniProtKB-SubCell"/>
</dbReference>
<evidence type="ECO:0000256" key="9">
    <source>
        <dbReference type="ARBA" id="ARBA00022967"/>
    </source>
</evidence>
<dbReference type="GO" id="GO:0019829">
    <property type="term" value="F:ATPase-coupled monoatomic cation transmembrane transporter activity"/>
    <property type="evidence" value="ECO:0007669"/>
    <property type="project" value="UniProtKB-UniRule"/>
</dbReference>
<evidence type="ECO:0000256" key="1">
    <source>
        <dbReference type="ARBA" id="ARBA00004141"/>
    </source>
</evidence>
<reference evidence="18 19" key="1">
    <citation type="submission" date="2018-04" db="EMBL/GenBank/DDBJ databases">
        <title>The genome of golden apple snail Pomacea canaliculata provides insight into stress tolerance and invasive adaptation.</title>
        <authorList>
            <person name="Liu C."/>
            <person name="Liu B."/>
            <person name="Ren Y."/>
            <person name="Zhang Y."/>
            <person name="Wang H."/>
            <person name="Li S."/>
            <person name="Jiang F."/>
            <person name="Yin L."/>
            <person name="Zhang G."/>
            <person name="Qian W."/>
            <person name="Fan W."/>
        </authorList>
    </citation>
    <scope>NUCLEOTIDE SEQUENCE [LARGE SCALE GENOMIC DNA]</scope>
    <source>
        <strain evidence="18">SZHN2017</strain>
        <tissue evidence="18">Muscle</tissue>
    </source>
</reference>
<feature type="transmembrane region" description="Helical" evidence="13">
    <location>
        <begin position="226"/>
        <end position="246"/>
    </location>
</feature>
<keyword evidence="4 13" id="KW-0812">Transmembrane</keyword>
<dbReference type="InterPro" id="IPR001757">
    <property type="entry name" value="P_typ_ATPase"/>
</dbReference>
<dbReference type="NCBIfam" id="TIGR01494">
    <property type="entry name" value="ATPase_P-type"/>
    <property type="match status" value="1"/>
</dbReference>
<feature type="compositionally biased region" description="Polar residues" evidence="14">
    <location>
        <begin position="1149"/>
        <end position="1177"/>
    </location>
</feature>
<dbReference type="EC" id="7.2.2.-" evidence="13"/>
<accession>A0A2T7PPG4</accession>
<dbReference type="Pfam" id="PF12409">
    <property type="entry name" value="P5-ATPase"/>
    <property type="match status" value="1"/>
</dbReference>
<keyword evidence="9 13" id="KW-1278">Translocase</keyword>
<evidence type="ECO:0000256" key="2">
    <source>
        <dbReference type="ARBA" id="ARBA00006000"/>
    </source>
</evidence>
<dbReference type="PANTHER" id="PTHR45630:SF8">
    <property type="entry name" value="CATION-TRANSPORTING ATPASE"/>
    <property type="match status" value="1"/>
</dbReference>
<feature type="transmembrane region" description="Helical" evidence="13">
    <location>
        <begin position="988"/>
        <end position="1007"/>
    </location>
</feature>
<dbReference type="SUPFAM" id="SSF81660">
    <property type="entry name" value="Metal cation-transporting ATPase, ATP-binding domain N"/>
    <property type="match status" value="1"/>
</dbReference>
<comment type="subcellular location">
    <subcellularLocation>
        <location evidence="1 13">Membrane</location>
        <topology evidence="1 13">Multi-pass membrane protein</topology>
    </subcellularLocation>
</comment>
<dbReference type="PRINTS" id="PR00119">
    <property type="entry name" value="CATATPASE"/>
</dbReference>
<keyword evidence="6 13" id="KW-0547">Nucleotide-binding</keyword>
<dbReference type="FunFam" id="3.40.1110.10:FF:000026">
    <property type="entry name" value="Cation-transporting ATPase"/>
    <property type="match status" value="1"/>
</dbReference>
<dbReference type="InterPro" id="IPR006544">
    <property type="entry name" value="P-type_TPase_V"/>
</dbReference>
<dbReference type="Pfam" id="PF00122">
    <property type="entry name" value="E1-E2_ATPase"/>
    <property type="match status" value="1"/>
</dbReference>
<evidence type="ECO:0000313" key="19">
    <source>
        <dbReference type="Proteomes" id="UP000245119"/>
    </source>
</evidence>
<organism evidence="18 19">
    <name type="scientific">Pomacea canaliculata</name>
    <name type="common">Golden apple snail</name>
    <dbReference type="NCBI Taxonomy" id="400727"/>
    <lineage>
        <taxon>Eukaryota</taxon>
        <taxon>Metazoa</taxon>
        <taxon>Spiralia</taxon>
        <taxon>Lophotrochozoa</taxon>
        <taxon>Mollusca</taxon>
        <taxon>Gastropoda</taxon>
        <taxon>Caenogastropoda</taxon>
        <taxon>Architaenioglossa</taxon>
        <taxon>Ampullarioidea</taxon>
        <taxon>Ampullariidae</taxon>
        <taxon>Pomacea</taxon>
    </lineage>
</organism>
<dbReference type="GO" id="GO:0016887">
    <property type="term" value="F:ATP hydrolysis activity"/>
    <property type="evidence" value="ECO:0007669"/>
    <property type="project" value="InterPro"/>
</dbReference>
<evidence type="ECO:0000256" key="8">
    <source>
        <dbReference type="ARBA" id="ARBA00022842"/>
    </source>
</evidence>
<dbReference type="SUPFAM" id="SSF81665">
    <property type="entry name" value="Calcium ATPase, transmembrane domain M"/>
    <property type="match status" value="1"/>
</dbReference>
<evidence type="ECO:0000256" key="11">
    <source>
        <dbReference type="ARBA" id="ARBA00023136"/>
    </source>
</evidence>
<dbReference type="EMBL" id="PZQS01000002">
    <property type="protein sequence ID" value="PVD35316.1"/>
    <property type="molecule type" value="Genomic_DNA"/>
</dbReference>
<dbReference type="GO" id="GO:0015203">
    <property type="term" value="F:polyamine transmembrane transporter activity"/>
    <property type="evidence" value="ECO:0007669"/>
    <property type="project" value="TreeGrafter"/>
</dbReference>
<dbReference type="Pfam" id="PF13246">
    <property type="entry name" value="Cation_ATPase"/>
    <property type="match status" value="1"/>
</dbReference>
<feature type="region of interest" description="Disordered" evidence="14">
    <location>
        <begin position="1126"/>
        <end position="1177"/>
    </location>
</feature>
<dbReference type="SUPFAM" id="SSF81653">
    <property type="entry name" value="Calcium ATPase, transduction domain A"/>
    <property type="match status" value="1"/>
</dbReference>
<dbReference type="GO" id="GO:0140358">
    <property type="term" value="F:P-type transmembrane transporter activity"/>
    <property type="evidence" value="ECO:0007669"/>
    <property type="project" value="InterPro"/>
</dbReference>
<dbReference type="InterPro" id="IPR023214">
    <property type="entry name" value="HAD_sf"/>
</dbReference>
<feature type="transmembrane region" description="Helical" evidence="13">
    <location>
        <begin position="402"/>
        <end position="422"/>
    </location>
</feature>
<keyword evidence="7 13" id="KW-0067">ATP-binding</keyword>
<dbReference type="InterPro" id="IPR059000">
    <property type="entry name" value="ATPase_P-type_domA"/>
</dbReference>
<dbReference type="PANTHER" id="PTHR45630">
    <property type="entry name" value="CATION-TRANSPORTING ATPASE-RELATED"/>
    <property type="match status" value="1"/>
</dbReference>
<evidence type="ECO:0000256" key="7">
    <source>
        <dbReference type="ARBA" id="ARBA00022840"/>
    </source>
</evidence>
<keyword evidence="19" id="KW-1185">Reference proteome</keyword>
<dbReference type="InterPro" id="IPR036412">
    <property type="entry name" value="HAD-like_sf"/>
</dbReference>
<feature type="domain" description="P5B-type ATPase N-terminal" evidence="17">
    <location>
        <begin position="20"/>
        <end position="147"/>
    </location>
</feature>
<feature type="domain" description="P-type ATPase A" evidence="15">
    <location>
        <begin position="263"/>
        <end position="388"/>
    </location>
</feature>
<evidence type="ECO:0000256" key="6">
    <source>
        <dbReference type="ARBA" id="ARBA00022741"/>
    </source>
</evidence>
<dbReference type="GO" id="GO:0005524">
    <property type="term" value="F:ATP binding"/>
    <property type="evidence" value="ECO:0007669"/>
    <property type="project" value="UniProtKB-UniRule"/>
</dbReference>
<evidence type="ECO:0000259" key="17">
    <source>
        <dbReference type="Pfam" id="PF12409"/>
    </source>
</evidence>
<evidence type="ECO:0000256" key="12">
    <source>
        <dbReference type="ARBA" id="ARBA00049360"/>
    </source>
</evidence>
<evidence type="ECO:0000259" key="15">
    <source>
        <dbReference type="Pfam" id="PF00122"/>
    </source>
</evidence>
<dbReference type="Proteomes" id="UP000245119">
    <property type="component" value="Linkage Group LG2"/>
</dbReference>
<feature type="transmembrane region" description="Helical" evidence="13">
    <location>
        <begin position="191"/>
        <end position="214"/>
    </location>
</feature>
<dbReference type="STRING" id="400727.A0A2T7PPG4"/>
<comment type="catalytic activity">
    <reaction evidence="12 13">
        <text>ATP + H2O = ADP + phosphate + H(+)</text>
        <dbReference type="Rhea" id="RHEA:13065"/>
        <dbReference type="ChEBI" id="CHEBI:15377"/>
        <dbReference type="ChEBI" id="CHEBI:15378"/>
        <dbReference type="ChEBI" id="CHEBI:30616"/>
        <dbReference type="ChEBI" id="CHEBI:43474"/>
        <dbReference type="ChEBI" id="CHEBI:456216"/>
    </reaction>
</comment>
<evidence type="ECO:0000256" key="3">
    <source>
        <dbReference type="ARBA" id="ARBA00022553"/>
    </source>
</evidence>
<feature type="domain" description="Cation-transporting P-type ATPase N-terminal" evidence="16">
    <location>
        <begin position="171"/>
        <end position="221"/>
    </location>
</feature>
<keyword evidence="3" id="KW-0597">Phosphoprotein</keyword>
<feature type="transmembrane region" description="Helical" evidence="13">
    <location>
        <begin position="37"/>
        <end position="57"/>
    </location>
</feature>
<dbReference type="GO" id="GO:0046872">
    <property type="term" value="F:metal ion binding"/>
    <property type="evidence" value="ECO:0007669"/>
    <property type="project" value="UniProtKB-UniRule"/>
</dbReference>
<proteinExistence type="inferred from homology"/>
<keyword evidence="8 13" id="KW-0460">Magnesium</keyword>
<feature type="transmembrane region" description="Helical" evidence="13">
    <location>
        <begin position="1027"/>
        <end position="1050"/>
    </location>
</feature>
<dbReference type="InterPro" id="IPR047819">
    <property type="entry name" value="P5A-ATPase_N"/>
</dbReference>
<dbReference type="NCBIfam" id="TIGR01657">
    <property type="entry name" value="P-ATPase-V"/>
    <property type="match status" value="1"/>
</dbReference>
<comment type="caution">
    <text evidence="13">Lacks conserved residue(s) required for the propagation of feature annotation.</text>
</comment>
<dbReference type="Gene3D" id="3.40.50.1000">
    <property type="entry name" value="HAD superfamily/HAD-like"/>
    <property type="match status" value="1"/>
</dbReference>
<dbReference type="AlphaFoldDB" id="A0A2T7PPG4"/>
<evidence type="ECO:0000256" key="5">
    <source>
        <dbReference type="ARBA" id="ARBA00022723"/>
    </source>
</evidence>
<protein>
    <recommendedName>
        <fullName evidence="13">Cation-transporting ATPase</fullName>
        <ecNumber evidence="13">7.2.2.-</ecNumber>
    </recommendedName>
</protein>
<dbReference type="InterPro" id="IPR004014">
    <property type="entry name" value="ATPase_P-typ_cation-transptr_N"/>
</dbReference>
<dbReference type="InterPro" id="IPR023298">
    <property type="entry name" value="ATPase_P-typ_TM_dom_sf"/>
</dbReference>
<keyword evidence="10 13" id="KW-1133">Transmembrane helix</keyword>
<sequence>MGQMGIAPMVAGHTYLNPGQDDQMEVRGYRLSLGRYYLSWVLYFLTVGLLRLLFYWLPHRMVEFTHTTCPLSMATTVILKDQYDQYFVTSVNTNSGTGGRGHSSSKTLMFNRFKKSDNFDQTFDNPVVVEVPGMRWFVSKKVKYVWDEEQQNFVRLRGLEVGHSFSYFHQLQGFTVSQQAEQRQMYGINSVAVHVTPIIVLLFKEVLSPFYIFQLFSMILWYVEGYVIYASCILVISSISIVVTIYQTRKFQRELRNTISSSTLVTVCRGEDVFDEIQSEDLVPGDVIEIPRRGCMMQCDCVLISGNCIVNESMLTGESVPITKTSIPNPIVGGGVDETSFSIKKHSRHVLFSGTQVIQTRFYGSQRVKAVVLQTGFSTSKGELVRSILYPKPVDFKFQRHSYYFVLVLALIAMMGFIYTIILKTGTLTEDGLNMQGVVPASGAKFDPEIRDLTLLPKGPLIEAMATCHSLTIIEGQLMGDPLDLIMFNATNWELEEPGEEESRFDMIVPTIVRPKNQSGLHYASTEQLQGEDLGIVRQFPFSSSLQRMSVITRQLGAQHFNLFVKGSPEMIASLSLPHSVPLNFHDVLTKYTQHGYRVIAFGKKQLPSKLRYAKIQRLQREQVECNLTFLGLLVMENRLKPQTTPVIHKLLEANIRTIMVTGDNMLTALSVARECGMVDRTDKIILVQASPPEGQKTQAEIEFYYADDRTKQVEEVDKHEGSAVISIDEDNKRFHFAVTGKSWGVIRQYQPELLSKLVVRGTVFARMSPDQKAQLIEVLQEVGYHVGMCGDGANDCGALKAAHAGISLSEAEASVASPFTSRTPTIECVPSVIREGRCSLVTAFGIFKFMACYSMNQFTSVMILYWIGANLTDPEFLYEDLFLATTLFITFSWTGPYEELAKQLPPMSLISVAPILSIITQMTVMIVPQALAFLYVQQQPWFVPFQQNEDNDYTSYENSAVFLLSAYQYITMSITFSKGAPYRKTMFSNWLFLGNIAVCTAVTIWITMYPTEQFADVLDLKPFPSISFRALVVGVAFINCLVSVILEMFIVDNTSMRDKCGNAVGQCCKDGSYQYREIETELKEDPSWPPVSCKSIDLATVFQRLENLSHTSTTQQYEDYLEHILESDEEDKPDSRRGSRTGGEGVQQIFNNSHDPNLGLQQCNTTQGVGSQSTRL</sequence>
<dbReference type="Pfam" id="PF00690">
    <property type="entry name" value="Cation_ATPase_N"/>
    <property type="match status" value="1"/>
</dbReference>
<dbReference type="SUPFAM" id="SSF56784">
    <property type="entry name" value="HAD-like"/>
    <property type="match status" value="1"/>
</dbReference>
<evidence type="ECO:0000256" key="10">
    <source>
        <dbReference type="ARBA" id="ARBA00022989"/>
    </source>
</evidence>
<keyword evidence="11 13" id="KW-0472">Membrane</keyword>
<evidence type="ECO:0000256" key="4">
    <source>
        <dbReference type="ARBA" id="ARBA00022692"/>
    </source>
</evidence>
<comment type="caution">
    <text evidence="18">The sequence shown here is derived from an EMBL/GenBank/DDBJ whole genome shotgun (WGS) entry which is preliminary data.</text>
</comment>
<dbReference type="Gene3D" id="2.70.150.10">
    <property type="entry name" value="Calcium-transporting ATPase, cytoplasmic transduction domain A"/>
    <property type="match status" value="1"/>
</dbReference>
<dbReference type="OrthoDB" id="48943at2759"/>
<name>A0A2T7PPG4_POMCA</name>
<dbReference type="GO" id="GO:0006874">
    <property type="term" value="P:intracellular calcium ion homeostasis"/>
    <property type="evidence" value="ECO:0007669"/>
    <property type="project" value="TreeGrafter"/>
</dbReference>
<dbReference type="FunFam" id="3.40.50.1000:FF:000045">
    <property type="entry name" value="Cation-transporting ATPase"/>
    <property type="match status" value="1"/>
</dbReference>
<dbReference type="InterPro" id="IPR008250">
    <property type="entry name" value="ATPase_P-typ_transduc_dom_A_sf"/>
</dbReference>
<dbReference type="Gene3D" id="3.40.1110.10">
    <property type="entry name" value="Calcium-transporting ATPase, cytoplasmic domain N"/>
    <property type="match status" value="1"/>
</dbReference>
<evidence type="ECO:0000313" key="18">
    <source>
        <dbReference type="EMBL" id="PVD35316.1"/>
    </source>
</evidence>
<dbReference type="InterPro" id="IPR023299">
    <property type="entry name" value="ATPase_P-typ_cyto_dom_N"/>
</dbReference>
<evidence type="ECO:0000256" key="13">
    <source>
        <dbReference type="RuleBase" id="RU362082"/>
    </source>
</evidence>
<evidence type="ECO:0000256" key="14">
    <source>
        <dbReference type="SAM" id="MobiDB-lite"/>
    </source>
</evidence>
<keyword evidence="5 13" id="KW-0479">Metal-binding</keyword>
<feature type="transmembrane region" description="Helical" evidence="13">
    <location>
        <begin position="916"/>
        <end position="937"/>
    </location>
</feature>
<comment type="similarity">
    <text evidence="2 13">Belongs to the cation transport ATPase (P-type) (TC 3.A.3) family. Type V subfamily.</text>
</comment>
<evidence type="ECO:0000259" key="16">
    <source>
        <dbReference type="Pfam" id="PF00690"/>
    </source>
</evidence>